<protein>
    <submittedName>
        <fullName evidence="4">Uncharacterized protein</fullName>
    </submittedName>
</protein>
<accession>R0FIF0</accession>
<organism evidence="4 5">
    <name type="scientific">Capsella rubella</name>
    <dbReference type="NCBI Taxonomy" id="81985"/>
    <lineage>
        <taxon>Eukaryota</taxon>
        <taxon>Viridiplantae</taxon>
        <taxon>Streptophyta</taxon>
        <taxon>Embryophyta</taxon>
        <taxon>Tracheophyta</taxon>
        <taxon>Spermatophyta</taxon>
        <taxon>Magnoliopsida</taxon>
        <taxon>eudicotyledons</taxon>
        <taxon>Gunneridae</taxon>
        <taxon>Pentapetalae</taxon>
        <taxon>rosids</taxon>
        <taxon>malvids</taxon>
        <taxon>Brassicales</taxon>
        <taxon>Brassicaceae</taxon>
        <taxon>Camelineae</taxon>
        <taxon>Capsella</taxon>
    </lineage>
</organism>
<dbReference type="EMBL" id="KB870810">
    <property type="protein sequence ID" value="EOA21821.1"/>
    <property type="molecule type" value="Genomic_DNA"/>
</dbReference>
<feature type="region of interest" description="Disordered" evidence="1">
    <location>
        <begin position="27"/>
        <end position="84"/>
    </location>
</feature>
<keyword evidence="2" id="KW-0472">Membrane</keyword>
<proteinExistence type="predicted"/>
<feature type="transmembrane region" description="Helical" evidence="2">
    <location>
        <begin position="95"/>
        <end position="112"/>
    </location>
</feature>
<feature type="signal peptide" evidence="3">
    <location>
        <begin position="1"/>
        <end position="27"/>
    </location>
</feature>
<evidence type="ECO:0000313" key="5">
    <source>
        <dbReference type="Proteomes" id="UP000029121"/>
    </source>
</evidence>
<keyword evidence="2" id="KW-1133">Transmembrane helix</keyword>
<evidence type="ECO:0000256" key="2">
    <source>
        <dbReference type="SAM" id="Phobius"/>
    </source>
</evidence>
<keyword evidence="3" id="KW-0732">Signal</keyword>
<dbReference type="STRING" id="81985.R0FIF0"/>
<feature type="compositionally biased region" description="Polar residues" evidence="1">
    <location>
        <begin position="63"/>
        <end position="77"/>
    </location>
</feature>
<sequence>MAMWISSRTLGLLVVVATLLISSAVAAQSPAPAPSSGGGRRIISPSSSKTPTPKSSLLPPQADSPSLDTPSSISDSPSEAPAPALTNAAFDSNRYTFFGGSVAVVLCAAVLAF</sequence>
<keyword evidence="2" id="KW-0812">Transmembrane</keyword>
<feature type="compositionally biased region" description="Low complexity" evidence="1">
    <location>
        <begin position="41"/>
        <end position="60"/>
    </location>
</feature>
<gene>
    <name evidence="4" type="ORF">CARUB_v10002287mg</name>
</gene>
<feature type="chain" id="PRO_5004341198" evidence="3">
    <location>
        <begin position="28"/>
        <end position="113"/>
    </location>
</feature>
<evidence type="ECO:0000256" key="1">
    <source>
        <dbReference type="SAM" id="MobiDB-lite"/>
    </source>
</evidence>
<reference evidence="5" key="1">
    <citation type="journal article" date="2013" name="Nat. Genet.">
        <title>The Capsella rubella genome and the genomic consequences of rapid mating system evolution.</title>
        <authorList>
            <person name="Slotte T."/>
            <person name="Hazzouri K.M."/>
            <person name="Agren J.A."/>
            <person name="Koenig D."/>
            <person name="Maumus F."/>
            <person name="Guo Y.L."/>
            <person name="Steige K."/>
            <person name="Platts A.E."/>
            <person name="Escobar J.S."/>
            <person name="Newman L.K."/>
            <person name="Wang W."/>
            <person name="Mandakova T."/>
            <person name="Vello E."/>
            <person name="Smith L.M."/>
            <person name="Henz S.R."/>
            <person name="Steffen J."/>
            <person name="Takuno S."/>
            <person name="Brandvain Y."/>
            <person name="Coop G."/>
            <person name="Andolfatto P."/>
            <person name="Hu T.T."/>
            <person name="Blanchette M."/>
            <person name="Clark R.M."/>
            <person name="Quesneville H."/>
            <person name="Nordborg M."/>
            <person name="Gaut B.S."/>
            <person name="Lysak M.A."/>
            <person name="Jenkins J."/>
            <person name="Grimwood J."/>
            <person name="Chapman J."/>
            <person name="Prochnik S."/>
            <person name="Shu S."/>
            <person name="Rokhsar D."/>
            <person name="Schmutz J."/>
            <person name="Weigel D."/>
            <person name="Wright S.I."/>
        </authorList>
    </citation>
    <scope>NUCLEOTIDE SEQUENCE [LARGE SCALE GENOMIC DNA]</scope>
    <source>
        <strain evidence="5">cv. Monte Gargano</strain>
    </source>
</reference>
<name>R0FIF0_9BRAS</name>
<dbReference type="Proteomes" id="UP000029121">
    <property type="component" value="Unassembled WGS sequence"/>
</dbReference>
<keyword evidence="5" id="KW-1185">Reference proteome</keyword>
<evidence type="ECO:0000256" key="3">
    <source>
        <dbReference type="SAM" id="SignalP"/>
    </source>
</evidence>
<dbReference type="AlphaFoldDB" id="R0FIF0"/>
<evidence type="ECO:0000313" key="4">
    <source>
        <dbReference type="EMBL" id="EOA21821.1"/>
    </source>
</evidence>